<dbReference type="Gene3D" id="2.70.50.70">
    <property type="match status" value="1"/>
</dbReference>
<evidence type="ECO:0000259" key="16">
    <source>
        <dbReference type="Pfam" id="PF03443"/>
    </source>
</evidence>
<evidence type="ECO:0000313" key="18">
    <source>
        <dbReference type="Proteomes" id="UP000799302"/>
    </source>
</evidence>
<keyword evidence="3" id="KW-0964">Secreted</keyword>
<keyword evidence="7" id="KW-0560">Oxidoreductase</keyword>
<dbReference type="GO" id="GO:0005576">
    <property type="term" value="C:extracellular region"/>
    <property type="evidence" value="ECO:0007669"/>
    <property type="project" value="UniProtKB-SubCell"/>
</dbReference>
<proteinExistence type="inferred from homology"/>
<sequence length="381" mass="40533">MLQNLYTMAVVGATLVAGHGYVKSIDIDGTTYPGYMPMVDKIFEPSGLKRVVWGAPEQNTFGVGPVVDVASPDLACRAGAVPGALTAQARAGSKLVFQWSDWFRSHKGPILTYMARFDSPKKPQDLEFFKIDQSGYDQQTHTWATDLLIKQNNTWSLTIPSDIKPGKYVVRHELIALQFASAGNPLGAGTTTTGAQLYPICVNVEVTGTGTTTPAGVRFPGAYSPKDPGILYDLYYGANTYPLPGPSVYQGKHDPPVGPVPVVKNVGEVTTTSDEVYAQAVSIADKEFKTIQSTVDKALPGGGGCHWDVDANGKEIAGTNKCTNPNEGLPLDMLDAPIVTGNYPGGAAYKGDKTNNLGVGTSQINGIFGKAASIKGRRMAW</sequence>
<evidence type="ECO:0000256" key="7">
    <source>
        <dbReference type="ARBA" id="ARBA00023002"/>
    </source>
</evidence>
<dbReference type="Proteomes" id="UP000799302">
    <property type="component" value="Unassembled WGS sequence"/>
</dbReference>
<evidence type="ECO:0000256" key="11">
    <source>
        <dbReference type="ARBA" id="ARBA00023277"/>
    </source>
</evidence>
<keyword evidence="4" id="KW-0479">Metal-binding</keyword>
<gene>
    <name evidence="17" type="ORF">BT63DRAFT_476317</name>
</gene>
<evidence type="ECO:0000256" key="15">
    <source>
        <dbReference type="ARBA" id="ARBA00047174"/>
    </source>
</evidence>
<evidence type="ECO:0000256" key="2">
    <source>
        <dbReference type="ARBA" id="ARBA00004613"/>
    </source>
</evidence>
<evidence type="ECO:0000313" key="17">
    <source>
        <dbReference type="EMBL" id="KAF2673860.1"/>
    </source>
</evidence>
<accession>A0A6A6UQ02</accession>
<evidence type="ECO:0000256" key="14">
    <source>
        <dbReference type="ARBA" id="ARBA00045077"/>
    </source>
</evidence>
<dbReference type="PANTHER" id="PTHR33353">
    <property type="entry name" value="PUTATIVE (AFU_ORTHOLOGUE AFUA_1G12560)-RELATED"/>
    <property type="match status" value="1"/>
</dbReference>
<dbReference type="GO" id="GO:0030245">
    <property type="term" value="P:cellulose catabolic process"/>
    <property type="evidence" value="ECO:0007669"/>
    <property type="project" value="UniProtKB-KW"/>
</dbReference>
<dbReference type="EC" id="1.14.99.56" evidence="15"/>
<evidence type="ECO:0000256" key="5">
    <source>
        <dbReference type="ARBA" id="ARBA00022729"/>
    </source>
</evidence>
<comment type="similarity">
    <text evidence="13">Belongs to the polysaccharide monooxygenase AA9 family.</text>
</comment>
<evidence type="ECO:0000256" key="6">
    <source>
        <dbReference type="ARBA" id="ARBA00023001"/>
    </source>
</evidence>
<dbReference type="InterPro" id="IPR049892">
    <property type="entry name" value="AA9"/>
</dbReference>
<evidence type="ECO:0000256" key="4">
    <source>
        <dbReference type="ARBA" id="ARBA00022723"/>
    </source>
</evidence>
<evidence type="ECO:0000256" key="10">
    <source>
        <dbReference type="ARBA" id="ARBA00023157"/>
    </source>
</evidence>
<evidence type="ECO:0000256" key="9">
    <source>
        <dbReference type="ARBA" id="ARBA00023033"/>
    </source>
</evidence>
<keyword evidence="11" id="KW-0119">Carbohydrate metabolism</keyword>
<dbReference type="Pfam" id="PF03443">
    <property type="entry name" value="AA9"/>
    <property type="match status" value="1"/>
</dbReference>
<keyword evidence="6" id="KW-0136">Cellulose degradation</keyword>
<dbReference type="AlphaFoldDB" id="A0A6A6UQ02"/>
<keyword evidence="9" id="KW-0503">Monooxygenase</keyword>
<evidence type="ECO:0000256" key="13">
    <source>
        <dbReference type="ARBA" id="ARBA00044502"/>
    </source>
</evidence>
<dbReference type="EMBL" id="MU004231">
    <property type="protein sequence ID" value="KAF2673860.1"/>
    <property type="molecule type" value="Genomic_DNA"/>
</dbReference>
<evidence type="ECO:0000256" key="1">
    <source>
        <dbReference type="ARBA" id="ARBA00001973"/>
    </source>
</evidence>
<dbReference type="OrthoDB" id="4849160at2759"/>
<dbReference type="InterPro" id="IPR005103">
    <property type="entry name" value="AA9_LPMO"/>
</dbReference>
<reference evidence="17" key="1">
    <citation type="journal article" date="2020" name="Stud. Mycol.">
        <title>101 Dothideomycetes genomes: a test case for predicting lifestyles and emergence of pathogens.</title>
        <authorList>
            <person name="Haridas S."/>
            <person name="Albert R."/>
            <person name="Binder M."/>
            <person name="Bloem J."/>
            <person name="Labutti K."/>
            <person name="Salamov A."/>
            <person name="Andreopoulos B."/>
            <person name="Baker S."/>
            <person name="Barry K."/>
            <person name="Bills G."/>
            <person name="Bluhm B."/>
            <person name="Cannon C."/>
            <person name="Castanera R."/>
            <person name="Culley D."/>
            <person name="Daum C."/>
            <person name="Ezra D."/>
            <person name="Gonzalez J."/>
            <person name="Henrissat B."/>
            <person name="Kuo A."/>
            <person name="Liang C."/>
            <person name="Lipzen A."/>
            <person name="Lutzoni F."/>
            <person name="Magnuson J."/>
            <person name="Mondo S."/>
            <person name="Nolan M."/>
            <person name="Ohm R."/>
            <person name="Pangilinan J."/>
            <person name="Park H.-J."/>
            <person name="Ramirez L."/>
            <person name="Alfaro M."/>
            <person name="Sun H."/>
            <person name="Tritt A."/>
            <person name="Yoshinaga Y."/>
            <person name="Zwiers L.-H."/>
            <person name="Turgeon B."/>
            <person name="Goodwin S."/>
            <person name="Spatafora J."/>
            <person name="Crous P."/>
            <person name="Grigoriev I."/>
        </authorList>
    </citation>
    <scope>NUCLEOTIDE SEQUENCE</scope>
    <source>
        <strain evidence="17">CBS 115976</strain>
    </source>
</reference>
<keyword evidence="18" id="KW-1185">Reference proteome</keyword>
<evidence type="ECO:0000256" key="12">
    <source>
        <dbReference type="ARBA" id="ARBA00023326"/>
    </source>
</evidence>
<comment type="catalytic activity">
    <reaction evidence="14">
        <text>[(1-&gt;4)-beta-D-glucosyl]n+m + reduced acceptor + O2 = 4-dehydro-beta-D-glucosyl-[(1-&gt;4)-beta-D-glucosyl]n-1 + [(1-&gt;4)-beta-D-glucosyl]m + acceptor + H2O.</text>
        <dbReference type="EC" id="1.14.99.56"/>
    </reaction>
</comment>
<evidence type="ECO:0000256" key="8">
    <source>
        <dbReference type="ARBA" id="ARBA00023008"/>
    </source>
</evidence>
<feature type="domain" description="Auxiliary Activity family 9 catalytic" evidence="16">
    <location>
        <begin position="19"/>
        <end position="239"/>
    </location>
</feature>
<dbReference type="PANTHER" id="PTHR33353:SF10">
    <property type="entry name" value="ENDO-BETA-1,4-GLUCANASE D"/>
    <property type="match status" value="1"/>
</dbReference>
<dbReference type="CDD" id="cd21175">
    <property type="entry name" value="LPMO_AA9"/>
    <property type="match status" value="1"/>
</dbReference>
<protein>
    <recommendedName>
        <fullName evidence="15">lytic cellulose monooxygenase (C4-dehydrogenating)</fullName>
        <ecNumber evidence="15">1.14.99.56</ecNumber>
    </recommendedName>
</protein>
<keyword evidence="12" id="KW-0624">Polysaccharide degradation</keyword>
<keyword evidence="5" id="KW-0732">Signal</keyword>
<organism evidence="17 18">
    <name type="scientific">Microthyrium microscopicum</name>
    <dbReference type="NCBI Taxonomy" id="703497"/>
    <lineage>
        <taxon>Eukaryota</taxon>
        <taxon>Fungi</taxon>
        <taxon>Dikarya</taxon>
        <taxon>Ascomycota</taxon>
        <taxon>Pezizomycotina</taxon>
        <taxon>Dothideomycetes</taxon>
        <taxon>Dothideomycetes incertae sedis</taxon>
        <taxon>Microthyriales</taxon>
        <taxon>Microthyriaceae</taxon>
        <taxon>Microthyrium</taxon>
    </lineage>
</organism>
<dbReference type="GO" id="GO:0046872">
    <property type="term" value="F:metal ion binding"/>
    <property type="evidence" value="ECO:0007669"/>
    <property type="project" value="UniProtKB-KW"/>
</dbReference>
<name>A0A6A6UQ02_9PEZI</name>
<keyword evidence="10" id="KW-1015">Disulfide bond</keyword>
<dbReference type="GO" id="GO:0004497">
    <property type="term" value="F:monooxygenase activity"/>
    <property type="evidence" value="ECO:0007669"/>
    <property type="project" value="UniProtKB-KW"/>
</dbReference>
<comment type="subcellular location">
    <subcellularLocation>
        <location evidence="2">Secreted</location>
    </subcellularLocation>
</comment>
<comment type="cofactor">
    <cofactor evidence="1">
        <name>Cu(2+)</name>
        <dbReference type="ChEBI" id="CHEBI:29036"/>
    </cofactor>
</comment>
<keyword evidence="8" id="KW-0186">Copper</keyword>
<evidence type="ECO:0000256" key="3">
    <source>
        <dbReference type="ARBA" id="ARBA00022525"/>
    </source>
</evidence>